<dbReference type="PANTHER" id="PTHR45626">
    <property type="entry name" value="TRANSCRIPTION TERMINATION FACTOR 2-RELATED"/>
    <property type="match status" value="1"/>
</dbReference>
<reference evidence="7 8" key="1">
    <citation type="journal article" date="2013" name="Curr. Biol.">
        <title>The Genome of the Foraminiferan Reticulomyxa filosa.</title>
        <authorList>
            <person name="Glockner G."/>
            <person name="Hulsmann N."/>
            <person name="Schleicher M."/>
            <person name="Noegel A.A."/>
            <person name="Eichinger L."/>
            <person name="Gallinger C."/>
            <person name="Pawlowski J."/>
            <person name="Sierra R."/>
            <person name="Euteneuer U."/>
            <person name="Pillet L."/>
            <person name="Moustafa A."/>
            <person name="Platzer M."/>
            <person name="Groth M."/>
            <person name="Szafranski K."/>
            <person name="Schliwa M."/>
        </authorList>
    </citation>
    <scope>NUCLEOTIDE SEQUENCE [LARGE SCALE GENOMIC DNA]</scope>
</reference>
<dbReference type="PANTHER" id="PTHR45626:SF17">
    <property type="entry name" value="HELICASE-LIKE TRANSCRIPTION FACTOR"/>
    <property type="match status" value="1"/>
</dbReference>
<evidence type="ECO:0000313" key="7">
    <source>
        <dbReference type="EMBL" id="ETN98855.1"/>
    </source>
</evidence>
<dbReference type="GO" id="GO:0006281">
    <property type="term" value="P:DNA repair"/>
    <property type="evidence" value="ECO:0007669"/>
    <property type="project" value="TreeGrafter"/>
</dbReference>
<dbReference type="InterPro" id="IPR050628">
    <property type="entry name" value="SNF2_RAD54_helicase_TF"/>
</dbReference>
<feature type="region of interest" description="Disordered" evidence="5">
    <location>
        <begin position="480"/>
        <end position="511"/>
    </location>
</feature>
<keyword evidence="2" id="KW-0378">Hydrolase</keyword>
<dbReference type="Gene3D" id="3.40.50.10810">
    <property type="entry name" value="Tandem AAA-ATPase domain"/>
    <property type="match status" value="2"/>
</dbReference>
<dbReference type="AlphaFoldDB" id="X6LBY5"/>
<name>X6LBY5_RETFI</name>
<evidence type="ECO:0000256" key="1">
    <source>
        <dbReference type="ARBA" id="ARBA00022741"/>
    </source>
</evidence>
<dbReference type="CDD" id="cd18008">
    <property type="entry name" value="DEXDc_SHPRH-like"/>
    <property type="match status" value="1"/>
</dbReference>
<gene>
    <name evidence="7" type="ORF">RFI_38633</name>
</gene>
<dbReference type="GO" id="GO:0004386">
    <property type="term" value="F:helicase activity"/>
    <property type="evidence" value="ECO:0007669"/>
    <property type="project" value="UniProtKB-KW"/>
</dbReference>
<dbReference type="InterPro" id="IPR014001">
    <property type="entry name" value="Helicase_ATP-bd"/>
</dbReference>
<dbReference type="InterPro" id="IPR038718">
    <property type="entry name" value="SNF2-like_sf"/>
</dbReference>
<dbReference type="GO" id="GO:0008094">
    <property type="term" value="F:ATP-dependent activity, acting on DNA"/>
    <property type="evidence" value="ECO:0007669"/>
    <property type="project" value="TreeGrafter"/>
</dbReference>
<dbReference type="GO" id="GO:0005634">
    <property type="term" value="C:nucleus"/>
    <property type="evidence" value="ECO:0007669"/>
    <property type="project" value="TreeGrafter"/>
</dbReference>
<dbReference type="SMART" id="SM00487">
    <property type="entry name" value="DEXDc"/>
    <property type="match status" value="1"/>
</dbReference>
<dbReference type="InterPro" id="IPR000330">
    <property type="entry name" value="SNF2_N"/>
</dbReference>
<dbReference type="Pfam" id="PF00176">
    <property type="entry name" value="SNF2-rel_dom"/>
    <property type="match status" value="1"/>
</dbReference>
<keyword evidence="1" id="KW-0547">Nucleotide-binding</keyword>
<dbReference type="SUPFAM" id="SSF52540">
    <property type="entry name" value="P-loop containing nucleoside triphosphate hydrolases"/>
    <property type="match status" value="1"/>
</dbReference>
<dbReference type="GO" id="GO:0005524">
    <property type="term" value="F:ATP binding"/>
    <property type="evidence" value="ECO:0007669"/>
    <property type="project" value="UniProtKB-KW"/>
</dbReference>
<evidence type="ECO:0000256" key="3">
    <source>
        <dbReference type="ARBA" id="ARBA00022806"/>
    </source>
</evidence>
<dbReference type="PROSITE" id="PS51192">
    <property type="entry name" value="HELICASE_ATP_BIND_1"/>
    <property type="match status" value="1"/>
</dbReference>
<keyword evidence="8" id="KW-1185">Reference proteome</keyword>
<evidence type="ECO:0000313" key="8">
    <source>
        <dbReference type="Proteomes" id="UP000023152"/>
    </source>
</evidence>
<evidence type="ECO:0000259" key="6">
    <source>
        <dbReference type="PROSITE" id="PS51192"/>
    </source>
</evidence>
<dbReference type="Proteomes" id="UP000023152">
    <property type="component" value="Unassembled WGS sequence"/>
</dbReference>
<accession>X6LBY5</accession>
<comment type="caution">
    <text evidence="7">The sequence shown here is derived from an EMBL/GenBank/DDBJ whole genome shotgun (WGS) entry which is preliminary data.</text>
</comment>
<evidence type="ECO:0000256" key="5">
    <source>
        <dbReference type="SAM" id="MobiDB-lite"/>
    </source>
</evidence>
<keyword evidence="4" id="KW-0067">ATP-binding</keyword>
<feature type="region of interest" description="Disordered" evidence="5">
    <location>
        <begin position="363"/>
        <end position="390"/>
    </location>
</feature>
<dbReference type="OrthoDB" id="448448at2759"/>
<evidence type="ECO:0000256" key="2">
    <source>
        <dbReference type="ARBA" id="ARBA00022801"/>
    </source>
</evidence>
<sequence>MSKNNKTKASCNRSWGLTSFFFVKINEKIKDTHKTAALMMRINNNLTNLKPCHIEVKKKIYILLDDKVMNKTKLRTDEPFSLVQRNKNLSMETEKNEKELQKYMSLLQDEDLLRNLADGGRKVKDEVNLLDAALLRNKARQYVQKEIAATAIRAIAGTGGGASSKASAETIPTAKTTAIRALPTTTTVTSISATTTTITATAIATKKTTKHEIDTRKSGRHSSEEEYDVDESGVIFFFFFSQYKCDDYEKKKKKNYERKVLLHGLGSDKKWKTPKEMKENDLADLINSLESLIISKDSKRTLIKTISKYLTKELYPHQVQALQWLTEREETRDTKEPKGGIIADEMGLGKTIQMIALMLREKVDEREKNRMGPPKKEEEEKTTTNESQDKNKLYSDGTLVICPLSVMDHWAKEIESFVKDKGLTVYKYHGSSRLNDALELTRCNFGVVLTTYGCVQADYTAYRKKVVALKTTLKALQSRIGDPRKEKDRDKNKNKNKNKNKSIESDDSDEDGANALEQQCKRTQLKLVDCIHSTQDHVLARIHWRRVILDEAHTIKNPKSQTHKAVCSLECDFRWFVTGTPIQNSLDDLYAAFHFLRFAPYSDYSFWKKYIFQNPDGISLLKVLFKLLGSIMLRRCKSGSLSKPLVQLPSKQLITHEIDFTDLESQMYKRLHTYMTKLFAQYVAQNTVGTHFSRCLSMLLRLRQACNDFRLLPVSLVERLAQQYDTPQGVVDLSKFLDSSCSSLFGVVFFFHLLQSKCNCFVFSILCITQTLQRSFQFHLSHLLGFHLYATEIDVCPVWSQFRVFTTTKKKKKKKKKK</sequence>
<protein>
    <submittedName>
        <fullName evidence="7">DNA helicase</fullName>
    </submittedName>
</protein>
<dbReference type="EMBL" id="ASPP01045604">
    <property type="protein sequence ID" value="ETN98855.1"/>
    <property type="molecule type" value="Genomic_DNA"/>
</dbReference>
<keyword evidence="3 7" id="KW-0347">Helicase</keyword>
<dbReference type="InterPro" id="IPR027417">
    <property type="entry name" value="P-loop_NTPase"/>
</dbReference>
<evidence type="ECO:0000256" key="4">
    <source>
        <dbReference type="ARBA" id="ARBA00022840"/>
    </source>
</evidence>
<proteinExistence type="predicted"/>
<organism evidence="7 8">
    <name type="scientific">Reticulomyxa filosa</name>
    <dbReference type="NCBI Taxonomy" id="46433"/>
    <lineage>
        <taxon>Eukaryota</taxon>
        <taxon>Sar</taxon>
        <taxon>Rhizaria</taxon>
        <taxon>Retaria</taxon>
        <taxon>Foraminifera</taxon>
        <taxon>Monothalamids</taxon>
        <taxon>Reticulomyxidae</taxon>
        <taxon>Reticulomyxa</taxon>
    </lineage>
</organism>
<dbReference type="GO" id="GO:0016787">
    <property type="term" value="F:hydrolase activity"/>
    <property type="evidence" value="ECO:0007669"/>
    <property type="project" value="UniProtKB-KW"/>
</dbReference>
<feature type="compositionally biased region" description="Basic and acidic residues" evidence="5">
    <location>
        <begin position="481"/>
        <end position="493"/>
    </location>
</feature>
<feature type="domain" description="Helicase ATP-binding" evidence="6">
    <location>
        <begin position="331"/>
        <end position="599"/>
    </location>
</feature>